<evidence type="ECO:0000313" key="12">
    <source>
        <dbReference type="Proteomes" id="UP000824140"/>
    </source>
</evidence>
<dbReference type="InterPro" id="IPR048466">
    <property type="entry name" value="DNA_pol3_delta-like_C"/>
</dbReference>
<dbReference type="Proteomes" id="UP000824140">
    <property type="component" value="Unassembled WGS sequence"/>
</dbReference>
<reference evidence="11" key="2">
    <citation type="journal article" date="2021" name="PeerJ">
        <title>Extensive microbial diversity within the chicken gut microbiome revealed by metagenomics and culture.</title>
        <authorList>
            <person name="Gilroy R."/>
            <person name="Ravi A."/>
            <person name="Getino M."/>
            <person name="Pursley I."/>
            <person name="Horton D.L."/>
            <person name="Alikhan N.F."/>
            <person name="Baker D."/>
            <person name="Gharbi K."/>
            <person name="Hall N."/>
            <person name="Watson M."/>
            <person name="Adriaenssens E.M."/>
            <person name="Foster-Nyarko E."/>
            <person name="Jarju S."/>
            <person name="Secka A."/>
            <person name="Antonio M."/>
            <person name="Oren A."/>
            <person name="Chaudhuri R.R."/>
            <person name="La Ragione R."/>
            <person name="Hildebrand F."/>
            <person name="Pallen M.J."/>
        </authorList>
    </citation>
    <scope>NUCLEOTIDE SEQUENCE</scope>
    <source>
        <strain evidence="11">13766</strain>
    </source>
</reference>
<protein>
    <recommendedName>
        <fullName evidence="2">DNA polymerase III subunit delta</fullName>
        <ecNumber evidence="1">2.7.7.7</ecNumber>
    </recommendedName>
</protein>
<dbReference type="Gene3D" id="3.40.50.300">
    <property type="entry name" value="P-loop containing nucleotide triphosphate hydrolases"/>
    <property type="match status" value="1"/>
</dbReference>
<evidence type="ECO:0000256" key="5">
    <source>
        <dbReference type="ARBA" id="ARBA00022705"/>
    </source>
</evidence>
<feature type="domain" description="DNA polymerase III delta N-terminal" evidence="9">
    <location>
        <begin position="19"/>
        <end position="136"/>
    </location>
</feature>
<keyword evidence="6" id="KW-0239">DNA-directed DNA polymerase</keyword>
<comment type="caution">
    <text evidence="11">The sequence shown here is derived from an EMBL/GenBank/DDBJ whole genome shotgun (WGS) entry which is preliminary data.</text>
</comment>
<dbReference type="PANTHER" id="PTHR34388">
    <property type="entry name" value="DNA POLYMERASE III SUBUNIT DELTA"/>
    <property type="match status" value="1"/>
</dbReference>
<dbReference type="InterPro" id="IPR008921">
    <property type="entry name" value="DNA_pol3_clamp-load_cplx_C"/>
</dbReference>
<dbReference type="InterPro" id="IPR010372">
    <property type="entry name" value="DNA_pol3_delta_N"/>
</dbReference>
<evidence type="ECO:0000256" key="6">
    <source>
        <dbReference type="ARBA" id="ARBA00022932"/>
    </source>
</evidence>
<comment type="similarity">
    <text evidence="7">Belongs to the DNA polymerase HolA subunit family.</text>
</comment>
<dbReference type="EMBL" id="DVJN01000064">
    <property type="protein sequence ID" value="HIS92029.1"/>
    <property type="molecule type" value="Genomic_DNA"/>
</dbReference>
<dbReference type="NCBIfam" id="TIGR01128">
    <property type="entry name" value="holA"/>
    <property type="match status" value="1"/>
</dbReference>
<sequence length="354" mass="38693">MKREAFFQNVKKAAFERVYFFYGPEEYVKASALAALRGALLPEGLEMVNEAVLSNPSLEDLDAAAQTLPFMAERRLVVVNDLAALRQGRGEGEGEETATGDGKALLEWCAHAPDTACVVIYHEGKLDERRTLAKGLIALPGSVRFDYLVGEELRKWIVQAAERQGKRFEKAALNEFVPGAGEDLQAISGALEQVCAYTAEAAEIDLAAVRAIVRPPLDAKVFAMIDDIMAGNMARAQIAVKTLVDEGESRVGILALIIRQLRLMTDIRLLQDARKTAPEIAQALKLTDFVYRKTASSVRTLAAPEILAAYRRCVDADFQFKSGQIGEQAALDRAIFTLHGLFARGRKEGGGHSK</sequence>
<name>A0A9D1FZ20_9FIRM</name>
<keyword evidence="4 11" id="KW-0548">Nucleotidyltransferase</keyword>
<dbReference type="GO" id="GO:0003677">
    <property type="term" value="F:DNA binding"/>
    <property type="evidence" value="ECO:0007669"/>
    <property type="project" value="InterPro"/>
</dbReference>
<dbReference type="Pfam" id="PF06144">
    <property type="entry name" value="DNA_pol3_delta"/>
    <property type="match status" value="1"/>
</dbReference>
<keyword evidence="5" id="KW-0235">DNA replication</keyword>
<dbReference type="InterPro" id="IPR027417">
    <property type="entry name" value="P-loop_NTPase"/>
</dbReference>
<evidence type="ECO:0000256" key="8">
    <source>
        <dbReference type="ARBA" id="ARBA00049244"/>
    </source>
</evidence>
<dbReference type="Pfam" id="PF21694">
    <property type="entry name" value="DNA_pol3_delta_C"/>
    <property type="match status" value="1"/>
</dbReference>
<evidence type="ECO:0000256" key="3">
    <source>
        <dbReference type="ARBA" id="ARBA00022679"/>
    </source>
</evidence>
<dbReference type="EC" id="2.7.7.7" evidence="1"/>
<organism evidence="11 12">
    <name type="scientific">Candidatus Alectryocaccomicrobium excrementavium</name>
    <dbReference type="NCBI Taxonomy" id="2840668"/>
    <lineage>
        <taxon>Bacteria</taxon>
        <taxon>Bacillati</taxon>
        <taxon>Bacillota</taxon>
        <taxon>Clostridia</taxon>
        <taxon>Candidatus Alectryocaccomicrobium</taxon>
    </lineage>
</organism>
<evidence type="ECO:0000313" key="11">
    <source>
        <dbReference type="EMBL" id="HIS92029.1"/>
    </source>
</evidence>
<proteinExistence type="inferred from homology"/>
<evidence type="ECO:0000256" key="2">
    <source>
        <dbReference type="ARBA" id="ARBA00017703"/>
    </source>
</evidence>
<evidence type="ECO:0000256" key="4">
    <source>
        <dbReference type="ARBA" id="ARBA00022695"/>
    </source>
</evidence>
<dbReference type="GO" id="GO:0006261">
    <property type="term" value="P:DNA-templated DNA replication"/>
    <property type="evidence" value="ECO:0007669"/>
    <property type="project" value="TreeGrafter"/>
</dbReference>
<dbReference type="InterPro" id="IPR005790">
    <property type="entry name" value="DNA_polIII_delta"/>
</dbReference>
<comment type="catalytic activity">
    <reaction evidence="8">
        <text>DNA(n) + a 2'-deoxyribonucleoside 5'-triphosphate = DNA(n+1) + diphosphate</text>
        <dbReference type="Rhea" id="RHEA:22508"/>
        <dbReference type="Rhea" id="RHEA-COMP:17339"/>
        <dbReference type="Rhea" id="RHEA-COMP:17340"/>
        <dbReference type="ChEBI" id="CHEBI:33019"/>
        <dbReference type="ChEBI" id="CHEBI:61560"/>
        <dbReference type="ChEBI" id="CHEBI:173112"/>
        <dbReference type="EC" id="2.7.7.7"/>
    </reaction>
</comment>
<reference evidence="11" key="1">
    <citation type="submission" date="2020-10" db="EMBL/GenBank/DDBJ databases">
        <authorList>
            <person name="Gilroy R."/>
        </authorList>
    </citation>
    <scope>NUCLEOTIDE SEQUENCE</scope>
    <source>
        <strain evidence="11">13766</strain>
    </source>
</reference>
<dbReference type="Gene3D" id="1.20.272.10">
    <property type="match status" value="1"/>
</dbReference>
<accession>A0A9D1FZ20</accession>
<dbReference type="Gene3D" id="1.10.8.60">
    <property type="match status" value="1"/>
</dbReference>
<gene>
    <name evidence="11" type="primary">holA</name>
    <name evidence="11" type="ORF">IAA84_03330</name>
</gene>
<evidence type="ECO:0000256" key="1">
    <source>
        <dbReference type="ARBA" id="ARBA00012417"/>
    </source>
</evidence>
<dbReference type="PANTHER" id="PTHR34388:SF1">
    <property type="entry name" value="DNA POLYMERASE III SUBUNIT DELTA"/>
    <property type="match status" value="1"/>
</dbReference>
<feature type="domain" description="DNA polymerase III delta subunit-like C-terminal" evidence="10">
    <location>
        <begin position="219"/>
        <end position="336"/>
    </location>
</feature>
<evidence type="ECO:0000256" key="7">
    <source>
        <dbReference type="ARBA" id="ARBA00034754"/>
    </source>
</evidence>
<dbReference type="AlphaFoldDB" id="A0A9D1FZ20"/>
<dbReference type="SUPFAM" id="SSF52540">
    <property type="entry name" value="P-loop containing nucleoside triphosphate hydrolases"/>
    <property type="match status" value="1"/>
</dbReference>
<dbReference type="GO" id="GO:0009360">
    <property type="term" value="C:DNA polymerase III complex"/>
    <property type="evidence" value="ECO:0007669"/>
    <property type="project" value="InterPro"/>
</dbReference>
<dbReference type="GO" id="GO:0003887">
    <property type="term" value="F:DNA-directed DNA polymerase activity"/>
    <property type="evidence" value="ECO:0007669"/>
    <property type="project" value="UniProtKB-KW"/>
</dbReference>
<keyword evidence="3 11" id="KW-0808">Transferase</keyword>
<evidence type="ECO:0000259" key="10">
    <source>
        <dbReference type="Pfam" id="PF21694"/>
    </source>
</evidence>
<evidence type="ECO:0000259" key="9">
    <source>
        <dbReference type="Pfam" id="PF06144"/>
    </source>
</evidence>
<dbReference type="SUPFAM" id="SSF48019">
    <property type="entry name" value="post-AAA+ oligomerization domain-like"/>
    <property type="match status" value="1"/>
</dbReference>